<sequence>MLNYIWLAAIAWFMGFFPLFEIYLAVPASMGLGLDIVSAVFWSWLGNFIVIPFVSYFYDWLTKFNKINKFFSKLANSKTSKKLNGGGFILVLIATPILGSWAIGVAGKIIGMDRKRLFLASGMSIAIYGTIIGILTQLGIDAFF</sequence>
<protein>
    <submittedName>
        <fullName evidence="2">Small multi-drug export protein</fullName>
    </submittedName>
</protein>
<feature type="transmembrane region" description="Helical" evidence="1">
    <location>
        <begin position="117"/>
        <end position="140"/>
    </location>
</feature>
<keyword evidence="1" id="KW-0472">Membrane</keyword>
<feature type="transmembrane region" description="Helical" evidence="1">
    <location>
        <begin position="36"/>
        <end position="58"/>
    </location>
</feature>
<dbReference type="RefSeq" id="WP_031644652.1">
    <property type="nucleotide sequence ID" value="NZ_FNFI01000006.1"/>
</dbReference>
<dbReference type="OrthoDB" id="2111451at2"/>
<proteinExistence type="predicted"/>
<dbReference type="AlphaFoldDB" id="A0A1G9AEJ5"/>
<dbReference type="Pfam" id="PF06695">
    <property type="entry name" value="Sm_multidrug_ex"/>
    <property type="match status" value="1"/>
</dbReference>
<keyword evidence="1" id="KW-0812">Transmembrane</keyword>
<feature type="transmembrane region" description="Helical" evidence="1">
    <location>
        <begin position="6"/>
        <end position="24"/>
    </location>
</feature>
<evidence type="ECO:0000256" key="1">
    <source>
        <dbReference type="SAM" id="Phobius"/>
    </source>
</evidence>
<dbReference type="InterPro" id="IPR009577">
    <property type="entry name" value="Sm_multidrug_ex"/>
</dbReference>
<gene>
    <name evidence="2" type="ORF">SAMN05216187_106105</name>
</gene>
<evidence type="ECO:0000313" key="2">
    <source>
        <dbReference type="EMBL" id="SDK25756.1"/>
    </source>
</evidence>
<dbReference type="EMBL" id="FNFI01000006">
    <property type="protein sequence ID" value="SDK25756.1"/>
    <property type="molecule type" value="Genomic_DNA"/>
</dbReference>
<dbReference type="Proteomes" id="UP000242700">
    <property type="component" value="Unassembled WGS sequence"/>
</dbReference>
<accession>A0A1G9AEJ5</accession>
<evidence type="ECO:0000313" key="3">
    <source>
        <dbReference type="Proteomes" id="UP000242700"/>
    </source>
</evidence>
<feature type="transmembrane region" description="Helical" evidence="1">
    <location>
        <begin position="86"/>
        <end position="105"/>
    </location>
</feature>
<dbReference type="STRING" id="586411.SAMN05216187_106105"/>
<name>A0A1G9AEJ5_9STAP</name>
<organism evidence="2 3">
    <name type="scientific">Jeotgalicoccus aerolatus</name>
    <dbReference type="NCBI Taxonomy" id="709510"/>
    <lineage>
        <taxon>Bacteria</taxon>
        <taxon>Bacillati</taxon>
        <taxon>Bacillota</taxon>
        <taxon>Bacilli</taxon>
        <taxon>Bacillales</taxon>
        <taxon>Staphylococcaceae</taxon>
        <taxon>Jeotgalicoccus</taxon>
    </lineage>
</organism>
<reference evidence="3" key="1">
    <citation type="submission" date="2016-10" db="EMBL/GenBank/DDBJ databases">
        <authorList>
            <person name="Varghese N."/>
            <person name="Submissions S."/>
        </authorList>
    </citation>
    <scope>NUCLEOTIDE SEQUENCE [LARGE SCALE GENOMIC DNA]</scope>
    <source>
        <strain evidence="3">CGMCC 1.8911</strain>
    </source>
</reference>
<keyword evidence="1" id="KW-1133">Transmembrane helix</keyword>